<evidence type="ECO:0000313" key="3">
    <source>
        <dbReference type="Proteomes" id="UP001066276"/>
    </source>
</evidence>
<name>A0AAV7SP88_PLEWA</name>
<gene>
    <name evidence="2" type="ORF">NDU88_006229</name>
</gene>
<dbReference type="AlphaFoldDB" id="A0AAV7SP88"/>
<accession>A0AAV7SP88</accession>
<reference evidence="2" key="1">
    <citation type="journal article" date="2022" name="bioRxiv">
        <title>Sequencing and chromosome-scale assembly of the giantPleurodeles waltlgenome.</title>
        <authorList>
            <person name="Brown T."/>
            <person name="Elewa A."/>
            <person name="Iarovenko S."/>
            <person name="Subramanian E."/>
            <person name="Araus A.J."/>
            <person name="Petzold A."/>
            <person name="Susuki M."/>
            <person name="Suzuki K.-i.T."/>
            <person name="Hayashi T."/>
            <person name="Toyoda A."/>
            <person name="Oliveira C."/>
            <person name="Osipova E."/>
            <person name="Leigh N.D."/>
            <person name="Simon A."/>
            <person name="Yun M.H."/>
        </authorList>
    </citation>
    <scope>NUCLEOTIDE SEQUENCE</scope>
    <source>
        <strain evidence="2">20211129_DDA</strain>
        <tissue evidence="2">Liver</tissue>
    </source>
</reference>
<dbReference type="EMBL" id="JANPWB010000008">
    <property type="protein sequence ID" value="KAJ1165812.1"/>
    <property type="molecule type" value="Genomic_DNA"/>
</dbReference>
<keyword evidence="3" id="KW-1185">Reference proteome</keyword>
<dbReference type="Proteomes" id="UP001066276">
    <property type="component" value="Chromosome 4_2"/>
</dbReference>
<proteinExistence type="predicted"/>
<evidence type="ECO:0000313" key="2">
    <source>
        <dbReference type="EMBL" id="KAJ1165812.1"/>
    </source>
</evidence>
<protein>
    <submittedName>
        <fullName evidence="2">Uncharacterized protein</fullName>
    </submittedName>
</protein>
<evidence type="ECO:0000256" key="1">
    <source>
        <dbReference type="SAM" id="MobiDB-lite"/>
    </source>
</evidence>
<organism evidence="2 3">
    <name type="scientific">Pleurodeles waltl</name>
    <name type="common">Iberian ribbed newt</name>
    <dbReference type="NCBI Taxonomy" id="8319"/>
    <lineage>
        <taxon>Eukaryota</taxon>
        <taxon>Metazoa</taxon>
        <taxon>Chordata</taxon>
        <taxon>Craniata</taxon>
        <taxon>Vertebrata</taxon>
        <taxon>Euteleostomi</taxon>
        <taxon>Amphibia</taxon>
        <taxon>Batrachia</taxon>
        <taxon>Caudata</taxon>
        <taxon>Salamandroidea</taxon>
        <taxon>Salamandridae</taxon>
        <taxon>Pleurodelinae</taxon>
        <taxon>Pleurodeles</taxon>
    </lineage>
</organism>
<feature type="compositionally biased region" description="Basic residues" evidence="1">
    <location>
        <begin position="64"/>
        <end position="75"/>
    </location>
</feature>
<comment type="caution">
    <text evidence="2">The sequence shown here is derived from an EMBL/GenBank/DDBJ whole genome shotgun (WGS) entry which is preliminary data.</text>
</comment>
<feature type="region of interest" description="Disordered" evidence="1">
    <location>
        <begin position="59"/>
        <end position="79"/>
    </location>
</feature>
<sequence length="99" mass="10154">MGGAAGVPIEPGPPAPGTAVREELRALSWRSLQAGAVCGGPCRAVALEPTACWLDVGRGSARSGGRKWAVKRSPRGKPGAELGIGAREVIAPFLFAQHQ</sequence>